<dbReference type="EMBL" id="JAUEDM010000007">
    <property type="protein sequence ID" value="KAK3313520.1"/>
    <property type="molecule type" value="Genomic_DNA"/>
</dbReference>
<evidence type="ECO:0000313" key="9">
    <source>
        <dbReference type="Proteomes" id="UP001283341"/>
    </source>
</evidence>
<feature type="compositionally biased region" description="Polar residues" evidence="5">
    <location>
        <begin position="819"/>
        <end position="841"/>
    </location>
</feature>
<dbReference type="PANTHER" id="PTHR12618:SF20">
    <property type="entry name" value="PHD AND RING FINGER DOMAIN-CONTAINING PROTEIN 1"/>
    <property type="match status" value="1"/>
</dbReference>
<dbReference type="InterPro" id="IPR013083">
    <property type="entry name" value="Znf_RING/FYVE/PHD"/>
</dbReference>
<reference evidence="8" key="2">
    <citation type="submission" date="2023-06" db="EMBL/GenBank/DDBJ databases">
        <authorList>
            <consortium name="Lawrence Berkeley National Laboratory"/>
            <person name="Haridas S."/>
            <person name="Hensen N."/>
            <person name="Bonometti L."/>
            <person name="Westerberg I."/>
            <person name="Brannstrom I.O."/>
            <person name="Guillou S."/>
            <person name="Cros-Aarteil S."/>
            <person name="Calhoun S."/>
            <person name="Kuo A."/>
            <person name="Mondo S."/>
            <person name="Pangilinan J."/>
            <person name="Riley R."/>
            <person name="Labutti K."/>
            <person name="Andreopoulos B."/>
            <person name="Lipzen A."/>
            <person name="Chen C."/>
            <person name="Yanf M."/>
            <person name="Daum C."/>
            <person name="Ng V."/>
            <person name="Clum A."/>
            <person name="Steindorff A."/>
            <person name="Ohm R."/>
            <person name="Martin F."/>
            <person name="Silar P."/>
            <person name="Natvig D."/>
            <person name="Lalanne C."/>
            <person name="Gautier V."/>
            <person name="Ament-Velasquez S.L."/>
            <person name="Kruys A."/>
            <person name="Hutchinson M.I."/>
            <person name="Powell A.J."/>
            <person name="Barry K."/>
            <person name="Miller A.N."/>
            <person name="Grigoriev I.V."/>
            <person name="Debuchy R."/>
            <person name="Gladieux P."/>
            <person name="Thoren M.H."/>
            <person name="Johannesson H."/>
        </authorList>
    </citation>
    <scope>NUCLEOTIDE SEQUENCE</scope>
    <source>
        <strain evidence="8">CBS 118394</strain>
    </source>
</reference>
<evidence type="ECO:0000256" key="1">
    <source>
        <dbReference type="ARBA" id="ARBA00022723"/>
    </source>
</evidence>
<dbReference type="InterPro" id="IPR001841">
    <property type="entry name" value="Znf_RING"/>
</dbReference>
<dbReference type="GO" id="GO:0008270">
    <property type="term" value="F:zinc ion binding"/>
    <property type="evidence" value="ECO:0007669"/>
    <property type="project" value="UniProtKB-KW"/>
</dbReference>
<dbReference type="SMART" id="SM00184">
    <property type="entry name" value="RING"/>
    <property type="match status" value="2"/>
</dbReference>
<feature type="compositionally biased region" description="Low complexity" evidence="5">
    <location>
        <begin position="770"/>
        <end position="789"/>
    </location>
</feature>
<protein>
    <recommendedName>
        <fullName evidence="10">PHD and RING finger domain-containing protein</fullName>
    </recommendedName>
</protein>
<accession>A0AAE0LZP3</accession>
<dbReference type="CDD" id="cd15545">
    <property type="entry name" value="PHD_BAZ2A_like"/>
    <property type="match status" value="1"/>
</dbReference>
<comment type="caution">
    <text evidence="8">The sequence shown here is derived from an EMBL/GenBank/DDBJ whole genome shotgun (WGS) entry which is preliminary data.</text>
</comment>
<dbReference type="InterPro" id="IPR047157">
    <property type="entry name" value="PHRF1/Atg35"/>
</dbReference>
<dbReference type="Proteomes" id="UP001283341">
    <property type="component" value="Unassembled WGS sequence"/>
</dbReference>
<dbReference type="PROSITE" id="PS50016">
    <property type="entry name" value="ZF_PHD_2"/>
    <property type="match status" value="1"/>
</dbReference>
<evidence type="ECO:0000256" key="3">
    <source>
        <dbReference type="ARBA" id="ARBA00022833"/>
    </source>
</evidence>
<name>A0AAE0LZP3_9PEZI</name>
<dbReference type="SUPFAM" id="SSF57850">
    <property type="entry name" value="RING/U-box"/>
    <property type="match status" value="1"/>
</dbReference>
<keyword evidence="1" id="KW-0479">Metal-binding</keyword>
<feature type="compositionally biased region" description="Basic and acidic residues" evidence="5">
    <location>
        <begin position="586"/>
        <end position="604"/>
    </location>
</feature>
<dbReference type="Gene3D" id="3.30.40.10">
    <property type="entry name" value="Zinc/RING finger domain, C3HC4 (zinc finger)"/>
    <property type="match status" value="2"/>
</dbReference>
<dbReference type="SMART" id="SM00249">
    <property type="entry name" value="PHD"/>
    <property type="match status" value="1"/>
</dbReference>
<evidence type="ECO:0008006" key="10">
    <source>
        <dbReference type="Google" id="ProtNLM"/>
    </source>
</evidence>
<dbReference type="PROSITE" id="PS50089">
    <property type="entry name" value="ZF_RING_2"/>
    <property type="match status" value="1"/>
</dbReference>
<dbReference type="InterPro" id="IPR019786">
    <property type="entry name" value="Zinc_finger_PHD-type_CS"/>
</dbReference>
<keyword evidence="3" id="KW-0862">Zinc</keyword>
<evidence type="ECO:0000259" key="6">
    <source>
        <dbReference type="PROSITE" id="PS50016"/>
    </source>
</evidence>
<evidence type="ECO:0000256" key="2">
    <source>
        <dbReference type="ARBA" id="ARBA00022771"/>
    </source>
</evidence>
<keyword evidence="9" id="KW-1185">Reference proteome</keyword>
<feature type="compositionally biased region" description="Basic and acidic residues" evidence="5">
    <location>
        <begin position="743"/>
        <end position="755"/>
    </location>
</feature>
<feature type="region of interest" description="Disordered" evidence="5">
    <location>
        <begin position="651"/>
        <end position="889"/>
    </location>
</feature>
<proteinExistence type="predicted"/>
<evidence type="ECO:0000313" key="8">
    <source>
        <dbReference type="EMBL" id="KAK3313520.1"/>
    </source>
</evidence>
<dbReference type="Pfam" id="PF13639">
    <property type="entry name" value="zf-RING_2"/>
    <property type="match status" value="1"/>
</dbReference>
<reference evidence="8" key="1">
    <citation type="journal article" date="2023" name="Mol. Phylogenet. Evol.">
        <title>Genome-scale phylogeny and comparative genomics of the fungal order Sordariales.</title>
        <authorList>
            <person name="Hensen N."/>
            <person name="Bonometti L."/>
            <person name="Westerberg I."/>
            <person name="Brannstrom I.O."/>
            <person name="Guillou S."/>
            <person name="Cros-Aarteil S."/>
            <person name="Calhoun S."/>
            <person name="Haridas S."/>
            <person name="Kuo A."/>
            <person name="Mondo S."/>
            <person name="Pangilinan J."/>
            <person name="Riley R."/>
            <person name="LaButti K."/>
            <person name="Andreopoulos B."/>
            <person name="Lipzen A."/>
            <person name="Chen C."/>
            <person name="Yan M."/>
            <person name="Daum C."/>
            <person name="Ng V."/>
            <person name="Clum A."/>
            <person name="Steindorff A."/>
            <person name="Ohm R.A."/>
            <person name="Martin F."/>
            <person name="Silar P."/>
            <person name="Natvig D.O."/>
            <person name="Lalanne C."/>
            <person name="Gautier V."/>
            <person name="Ament-Velasquez S.L."/>
            <person name="Kruys A."/>
            <person name="Hutchinson M.I."/>
            <person name="Powell A.J."/>
            <person name="Barry K."/>
            <person name="Miller A.N."/>
            <person name="Grigoriev I.V."/>
            <person name="Debuchy R."/>
            <person name="Gladieux P."/>
            <person name="Hiltunen Thoren M."/>
            <person name="Johannesson H."/>
        </authorList>
    </citation>
    <scope>NUCLEOTIDE SEQUENCE</scope>
    <source>
        <strain evidence="8">CBS 118394</strain>
    </source>
</reference>
<dbReference type="InterPro" id="IPR019787">
    <property type="entry name" value="Znf_PHD-finger"/>
</dbReference>
<dbReference type="PROSITE" id="PS01359">
    <property type="entry name" value="ZF_PHD_1"/>
    <property type="match status" value="1"/>
</dbReference>
<evidence type="ECO:0000256" key="4">
    <source>
        <dbReference type="PROSITE-ProRule" id="PRU00175"/>
    </source>
</evidence>
<keyword evidence="2 4" id="KW-0863">Zinc-finger</keyword>
<feature type="compositionally biased region" description="Low complexity" evidence="5">
    <location>
        <begin position="700"/>
        <end position="714"/>
    </location>
</feature>
<feature type="compositionally biased region" description="Low complexity" evidence="5">
    <location>
        <begin position="332"/>
        <end position="342"/>
    </location>
</feature>
<dbReference type="AlphaFoldDB" id="A0AAE0LZP3"/>
<feature type="domain" description="PHD-type" evidence="6">
    <location>
        <begin position="456"/>
        <end position="504"/>
    </location>
</feature>
<organism evidence="8 9">
    <name type="scientific">Apodospora peruviana</name>
    <dbReference type="NCBI Taxonomy" id="516989"/>
    <lineage>
        <taxon>Eukaryota</taxon>
        <taxon>Fungi</taxon>
        <taxon>Dikarya</taxon>
        <taxon>Ascomycota</taxon>
        <taxon>Pezizomycotina</taxon>
        <taxon>Sordariomycetes</taxon>
        <taxon>Sordariomycetidae</taxon>
        <taxon>Sordariales</taxon>
        <taxon>Lasiosphaeriaceae</taxon>
        <taxon>Apodospora</taxon>
    </lineage>
</organism>
<dbReference type="SUPFAM" id="SSF57903">
    <property type="entry name" value="FYVE/PHD zinc finger"/>
    <property type="match status" value="1"/>
</dbReference>
<dbReference type="InterPro" id="IPR011011">
    <property type="entry name" value="Znf_FYVE_PHD"/>
</dbReference>
<dbReference type="PANTHER" id="PTHR12618">
    <property type="entry name" value="PHD AND RING FINGER DOMAIN-CONTAINING PROTEIN 1"/>
    <property type="match status" value="1"/>
</dbReference>
<feature type="region of interest" description="Disordered" evidence="5">
    <location>
        <begin position="332"/>
        <end position="377"/>
    </location>
</feature>
<evidence type="ECO:0000256" key="5">
    <source>
        <dbReference type="SAM" id="MobiDB-lite"/>
    </source>
</evidence>
<feature type="region of interest" description="Disordered" evidence="5">
    <location>
        <begin position="586"/>
        <end position="611"/>
    </location>
</feature>
<sequence>MSKVGYTLGLKRSKSLGHLQSPFLGRKGEQDGRSDLGYLTGPSVLRNTLMNSSSSCTAVFGPGDFRKEENYGVKRNLLDGLLTYSSSSAKQVPSSLSFPFTNCITKDRYFQAQGGHPNLESPRSGNPGHVHVSWPVAGGFPGWQCDCPRSLTVATPVESTSPVITDWLLLSAALTRAPPRNCLAFVARGSIHLSFQFSNSPPSSLSRSPLSSRCLSLAPHPSPAVRNPLPVGTAPHRTGPATTYTRQRNNHIITEQHPYTKRLFTTTLPHLQLQLLQISQILCGPRDAITIVIHDALTSTPTRHLHFHSSLPFVMADQCIICLETFEQAVPASPARPASPKSTTAQPQLGLSELPIRPKSPERAGTTNNTSSAPDSHDNVAEIPICGHILHDSCLREWTEKANSCPICRQLFYLVRVYDKVGGSLLFTREVEDKKQVAEFDFQAWAEENPDQDDLQTPCPVCRRSDNEDILLLCDGCDTPYHTHCIGLDEVPEGNWFCMECVDAMGEDIANHEQSPMYLLFEREAQPRQRRQTYHPRTQARMRQARARQRADNWQGAWGRITGQVWNALGVDLDYLDQEDSHDFERLRRSQQRRAEEAREQERRRQQRLNIASRLGAREVFENNLPHGRTLAPAVREPTAESRDVMRAWSALEKSREMDSGSSRKRKSRSSTPDQQAAQQEPGRPLKRPRTRRLPAQNGESSSTAEATASSSTQPPQPIPAPIAARPRPTTESAPSFLTSLLKEVEMSTPSDERSLQALFGPIPGANDVSSPVGSPSPSGYSSPRASSTTPPPNESARRGSPLMLLSSHIEPIYPPANFSPTRSISPNKNTASENRSSPENSDSEQRRSRGNGTTELRQPRPRRGRPVILATSQESSPTRAGHTHELPLEMKESISSIVRSALRPHWRSKQLTSDQYASINRAVSQKLYKEVRDPATVTESARQNWEKLATNEVARAVAELKV</sequence>
<feature type="compositionally biased region" description="Low complexity" evidence="5">
    <location>
        <begin position="722"/>
        <end position="731"/>
    </location>
</feature>
<gene>
    <name evidence="8" type="ORF">B0H66DRAFT_536784</name>
</gene>
<dbReference type="Pfam" id="PF00628">
    <property type="entry name" value="PHD"/>
    <property type="match status" value="1"/>
</dbReference>
<evidence type="ECO:0000259" key="7">
    <source>
        <dbReference type="PROSITE" id="PS50089"/>
    </source>
</evidence>
<feature type="domain" description="RING-type" evidence="7">
    <location>
        <begin position="319"/>
        <end position="409"/>
    </location>
</feature>
<dbReference type="InterPro" id="IPR001965">
    <property type="entry name" value="Znf_PHD"/>
</dbReference>
<feature type="compositionally biased region" description="Polar residues" evidence="5">
    <location>
        <begin position="365"/>
        <end position="374"/>
    </location>
</feature>